<comment type="caution">
    <text evidence="2">The sequence shown here is derived from an EMBL/GenBank/DDBJ whole genome shotgun (WGS) entry which is preliminary data.</text>
</comment>
<dbReference type="AlphaFoldDB" id="A0A7C8MI12"/>
<reference evidence="2 3" key="1">
    <citation type="submission" date="2020-01" db="EMBL/GenBank/DDBJ databases">
        <authorList>
            <consortium name="DOE Joint Genome Institute"/>
            <person name="Haridas S."/>
            <person name="Albert R."/>
            <person name="Binder M."/>
            <person name="Bloem J."/>
            <person name="Labutti K."/>
            <person name="Salamov A."/>
            <person name="Andreopoulos B."/>
            <person name="Baker S.E."/>
            <person name="Barry K."/>
            <person name="Bills G."/>
            <person name="Bluhm B.H."/>
            <person name="Cannon C."/>
            <person name="Castanera R."/>
            <person name="Culley D.E."/>
            <person name="Daum C."/>
            <person name="Ezra D."/>
            <person name="Gonzalez J.B."/>
            <person name="Henrissat B."/>
            <person name="Kuo A."/>
            <person name="Liang C."/>
            <person name="Lipzen A."/>
            <person name="Lutzoni F."/>
            <person name="Magnuson J."/>
            <person name="Mondo S."/>
            <person name="Nolan M."/>
            <person name="Ohm R."/>
            <person name="Pangilinan J."/>
            <person name="Park H.-J.H."/>
            <person name="Ramirez L."/>
            <person name="Alfaro M."/>
            <person name="Sun H."/>
            <person name="Tritt A."/>
            <person name="Yoshinaga Y."/>
            <person name="Zwiers L.-H.L."/>
            <person name="Turgeon B.G."/>
            <person name="Goodwin S.B."/>
            <person name="Spatafora J.W."/>
            <person name="Crous P.W."/>
            <person name="Grigoriev I.V."/>
        </authorList>
    </citation>
    <scope>NUCLEOTIDE SEQUENCE [LARGE SCALE GENOMIC DNA]</scope>
    <source>
        <strain evidence="2 3">CBS 611.86</strain>
    </source>
</reference>
<organism evidence="2 3">
    <name type="scientific">Massariosphaeria phaeospora</name>
    <dbReference type="NCBI Taxonomy" id="100035"/>
    <lineage>
        <taxon>Eukaryota</taxon>
        <taxon>Fungi</taxon>
        <taxon>Dikarya</taxon>
        <taxon>Ascomycota</taxon>
        <taxon>Pezizomycotina</taxon>
        <taxon>Dothideomycetes</taxon>
        <taxon>Pleosporomycetidae</taxon>
        <taxon>Pleosporales</taxon>
        <taxon>Pleosporales incertae sedis</taxon>
        <taxon>Massariosphaeria</taxon>
    </lineage>
</organism>
<dbReference type="OrthoDB" id="3762945at2759"/>
<protein>
    <submittedName>
        <fullName evidence="2">Uncharacterized protein</fullName>
    </submittedName>
</protein>
<sequence>MDNFALLISSELDECYDSPTLPIQSTTSDLSYANLETWPCFFLANTHGPLLMANTSTKRFPGRCLMAHGGAMIRRLVANELHPYTFRCIKSQFRQIHHHFKHGYDENARALSREVEQLSQDLQWLSKRRRDLWELAKLSEELKIMATGLQVGPRRLLYYTMPKVYN</sequence>
<keyword evidence="1" id="KW-0175">Coiled coil</keyword>
<gene>
    <name evidence="2" type="ORF">BDV95DRAFT_239293</name>
</gene>
<feature type="coiled-coil region" evidence="1">
    <location>
        <begin position="101"/>
        <end position="128"/>
    </location>
</feature>
<evidence type="ECO:0000256" key="1">
    <source>
        <dbReference type="SAM" id="Coils"/>
    </source>
</evidence>
<name>A0A7C8MI12_9PLEO</name>
<proteinExistence type="predicted"/>
<keyword evidence="3" id="KW-1185">Reference proteome</keyword>
<dbReference type="EMBL" id="JAADJZ010000003">
    <property type="protein sequence ID" value="KAF2876855.1"/>
    <property type="molecule type" value="Genomic_DNA"/>
</dbReference>
<evidence type="ECO:0000313" key="3">
    <source>
        <dbReference type="Proteomes" id="UP000481861"/>
    </source>
</evidence>
<accession>A0A7C8MI12</accession>
<evidence type="ECO:0000313" key="2">
    <source>
        <dbReference type="EMBL" id="KAF2876855.1"/>
    </source>
</evidence>
<dbReference type="Proteomes" id="UP000481861">
    <property type="component" value="Unassembled WGS sequence"/>
</dbReference>